<accession>A0A6G0X9F5</accession>
<sequence>MVSVRPPTSGWRRYEISLLCAAATVLCYADRTNIGIAIPAFQPDHAVQGQILSAFFYGYIATQLIGAYVATVFGPKRVLMIGVLTWTIFDLLTVPFATSPVLLWIARVGMGFGEGVVFPCLYNIAASWYPQPERSRLNATVSGGMDLGTIVAMVMSPLLMAQFGYAAIFYTFGSLTSLWILLFLWRGSDSPETDALIESDECDYIVVHRRDETKSPSATELQYTTWPIIAIYVSHFCYNYGWYVLLGWIPQYFRLQLNLELASSGIAAAVPYICGYLGVITWGFLSDWLIGRGLRVLTVRQIMNGIGMVGAAIALYCLRFVASAPAAVALLSMTLFLSRAATSGYWVNMLDVAPRHAGHLMAVSNTISTVPGIFGNIVTGAILEKSGDWNMVFSIVTAILVCGGFFFQLCASDESQEKPKRTLDDKTPLLAK</sequence>
<evidence type="ECO:0000256" key="3">
    <source>
        <dbReference type="ARBA" id="ARBA00022692"/>
    </source>
</evidence>
<name>A0A6G0X9F5_9STRA</name>
<dbReference type="InterPro" id="IPR036259">
    <property type="entry name" value="MFS_trans_sf"/>
</dbReference>
<gene>
    <name evidence="9" type="ORF">Ae201684_007524</name>
</gene>
<dbReference type="PANTHER" id="PTHR11662:SF399">
    <property type="entry name" value="FI19708P1-RELATED"/>
    <property type="match status" value="1"/>
</dbReference>
<evidence type="ECO:0000256" key="5">
    <source>
        <dbReference type="ARBA" id="ARBA00022989"/>
    </source>
</evidence>
<dbReference type="FunFam" id="1.20.1250.20:FF:000003">
    <property type="entry name" value="Solute carrier family 17 member 3"/>
    <property type="match status" value="1"/>
</dbReference>
<protein>
    <recommendedName>
        <fullName evidence="8">Major facilitator superfamily (MFS) profile domain-containing protein</fullName>
    </recommendedName>
</protein>
<keyword evidence="2" id="KW-0813">Transport</keyword>
<dbReference type="SUPFAM" id="SSF103473">
    <property type="entry name" value="MFS general substrate transporter"/>
    <property type="match status" value="1"/>
</dbReference>
<feature type="transmembrane region" description="Helical" evidence="7">
    <location>
        <begin position="78"/>
        <end position="98"/>
    </location>
</feature>
<keyword evidence="4" id="KW-0769">Symport</keyword>
<dbReference type="GO" id="GO:0015293">
    <property type="term" value="F:symporter activity"/>
    <property type="evidence" value="ECO:0007669"/>
    <property type="project" value="UniProtKB-KW"/>
</dbReference>
<reference evidence="9 10" key="1">
    <citation type="submission" date="2019-07" db="EMBL/GenBank/DDBJ databases">
        <title>Genomics analysis of Aphanomyces spp. identifies a new class of oomycete effector associated with host adaptation.</title>
        <authorList>
            <person name="Gaulin E."/>
        </authorList>
    </citation>
    <scope>NUCLEOTIDE SEQUENCE [LARGE SCALE GENOMIC DNA]</scope>
    <source>
        <strain evidence="9 10">ATCC 201684</strain>
    </source>
</reference>
<evidence type="ECO:0000256" key="2">
    <source>
        <dbReference type="ARBA" id="ARBA00022448"/>
    </source>
</evidence>
<feature type="transmembrane region" description="Helical" evidence="7">
    <location>
        <begin position="47"/>
        <end position="71"/>
    </location>
</feature>
<keyword evidence="6 7" id="KW-0472">Membrane</keyword>
<evidence type="ECO:0000256" key="4">
    <source>
        <dbReference type="ARBA" id="ARBA00022847"/>
    </source>
</evidence>
<dbReference type="Pfam" id="PF07690">
    <property type="entry name" value="MFS_1"/>
    <property type="match status" value="1"/>
</dbReference>
<dbReference type="Proteomes" id="UP000481153">
    <property type="component" value="Unassembled WGS sequence"/>
</dbReference>
<feature type="transmembrane region" description="Helical" evidence="7">
    <location>
        <begin position="165"/>
        <end position="185"/>
    </location>
</feature>
<evidence type="ECO:0000256" key="6">
    <source>
        <dbReference type="ARBA" id="ARBA00023136"/>
    </source>
</evidence>
<dbReference type="VEuPathDB" id="FungiDB:AeMF1_020088"/>
<evidence type="ECO:0000313" key="9">
    <source>
        <dbReference type="EMBL" id="KAF0736514.1"/>
    </source>
</evidence>
<feature type="transmembrane region" description="Helical" evidence="7">
    <location>
        <begin position="302"/>
        <end position="322"/>
    </location>
</feature>
<evidence type="ECO:0000259" key="8">
    <source>
        <dbReference type="PROSITE" id="PS50850"/>
    </source>
</evidence>
<keyword evidence="5 7" id="KW-1133">Transmembrane helix</keyword>
<dbReference type="InterPro" id="IPR050382">
    <property type="entry name" value="MFS_Na/Anion_cotransporter"/>
</dbReference>
<dbReference type="AlphaFoldDB" id="A0A6G0X9F5"/>
<feature type="transmembrane region" description="Helical" evidence="7">
    <location>
        <begin position="328"/>
        <end position="348"/>
    </location>
</feature>
<keyword evidence="10" id="KW-1185">Reference proteome</keyword>
<comment type="subcellular location">
    <subcellularLocation>
        <location evidence="1">Membrane</location>
        <topology evidence="1">Multi-pass membrane protein</topology>
    </subcellularLocation>
</comment>
<evidence type="ECO:0000256" key="1">
    <source>
        <dbReference type="ARBA" id="ARBA00004141"/>
    </source>
</evidence>
<feature type="transmembrane region" description="Helical" evidence="7">
    <location>
        <begin position="360"/>
        <end position="383"/>
    </location>
</feature>
<evidence type="ECO:0000256" key="7">
    <source>
        <dbReference type="SAM" id="Phobius"/>
    </source>
</evidence>
<dbReference type="InterPro" id="IPR011701">
    <property type="entry name" value="MFS"/>
</dbReference>
<evidence type="ECO:0000313" key="10">
    <source>
        <dbReference type="Proteomes" id="UP000481153"/>
    </source>
</evidence>
<dbReference type="InterPro" id="IPR020846">
    <property type="entry name" value="MFS_dom"/>
</dbReference>
<feature type="domain" description="Major facilitator superfamily (MFS) profile" evidence="8">
    <location>
        <begin position="1"/>
        <end position="415"/>
    </location>
</feature>
<keyword evidence="3 7" id="KW-0812">Transmembrane</keyword>
<proteinExistence type="predicted"/>
<feature type="transmembrane region" description="Helical" evidence="7">
    <location>
        <begin position="389"/>
        <end position="411"/>
    </location>
</feature>
<dbReference type="EMBL" id="VJMJ01000089">
    <property type="protein sequence ID" value="KAF0736514.1"/>
    <property type="molecule type" value="Genomic_DNA"/>
</dbReference>
<dbReference type="PANTHER" id="PTHR11662">
    <property type="entry name" value="SOLUTE CARRIER FAMILY 17"/>
    <property type="match status" value="1"/>
</dbReference>
<feature type="transmembrane region" description="Helical" evidence="7">
    <location>
        <begin position="229"/>
        <end position="249"/>
    </location>
</feature>
<comment type="caution">
    <text evidence="9">The sequence shown here is derived from an EMBL/GenBank/DDBJ whole genome shotgun (WGS) entry which is preliminary data.</text>
</comment>
<dbReference type="Gene3D" id="1.20.1250.20">
    <property type="entry name" value="MFS general substrate transporter like domains"/>
    <property type="match status" value="2"/>
</dbReference>
<organism evidence="9 10">
    <name type="scientific">Aphanomyces euteiches</name>
    <dbReference type="NCBI Taxonomy" id="100861"/>
    <lineage>
        <taxon>Eukaryota</taxon>
        <taxon>Sar</taxon>
        <taxon>Stramenopiles</taxon>
        <taxon>Oomycota</taxon>
        <taxon>Saprolegniomycetes</taxon>
        <taxon>Saprolegniales</taxon>
        <taxon>Verrucalvaceae</taxon>
        <taxon>Aphanomyces</taxon>
    </lineage>
</organism>
<feature type="transmembrane region" description="Helical" evidence="7">
    <location>
        <begin position="269"/>
        <end position="290"/>
    </location>
</feature>
<dbReference type="PROSITE" id="PS50850">
    <property type="entry name" value="MFS"/>
    <property type="match status" value="1"/>
</dbReference>
<dbReference type="GO" id="GO:0016020">
    <property type="term" value="C:membrane"/>
    <property type="evidence" value="ECO:0007669"/>
    <property type="project" value="UniProtKB-SubCell"/>
</dbReference>